<gene>
    <name evidence="5" type="ORF">QR680_009761</name>
</gene>
<evidence type="ECO:0000256" key="4">
    <source>
        <dbReference type="ARBA" id="ARBA00023136"/>
    </source>
</evidence>
<dbReference type="EMBL" id="JAUCMV010000001">
    <property type="protein sequence ID" value="KAK0426538.1"/>
    <property type="molecule type" value="Genomic_DNA"/>
</dbReference>
<evidence type="ECO:0008006" key="7">
    <source>
        <dbReference type="Google" id="ProtNLM"/>
    </source>
</evidence>
<dbReference type="PANTHER" id="PTHR15407:SF28">
    <property type="entry name" value="RIBITOL-5-PHOSPHATE TRANSFERASE FKTN"/>
    <property type="match status" value="1"/>
</dbReference>
<evidence type="ECO:0000256" key="1">
    <source>
        <dbReference type="ARBA" id="ARBA00004167"/>
    </source>
</evidence>
<evidence type="ECO:0000313" key="6">
    <source>
        <dbReference type="Proteomes" id="UP001175271"/>
    </source>
</evidence>
<comment type="caution">
    <text evidence="5">The sequence shown here is derived from an EMBL/GenBank/DDBJ whole genome shotgun (WGS) entry which is preliminary data.</text>
</comment>
<comment type="subcellular location">
    <subcellularLocation>
        <location evidence="1">Membrane</location>
        <topology evidence="1">Single-pass membrane protein</topology>
    </subcellularLocation>
</comment>
<keyword evidence="6" id="KW-1185">Reference proteome</keyword>
<organism evidence="5 6">
    <name type="scientific">Steinernema hermaphroditum</name>
    <dbReference type="NCBI Taxonomy" id="289476"/>
    <lineage>
        <taxon>Eukaryota</taxon>
        <taxon>Metazoa</taxon>
        <taxon>Ecdysozoa</taxon>
        <taxon>Nematoda</taxon>
        <taxon>Chromadorea</taxon>
        <taxon>Rhabditida</taxon>
        <taxon>Tylenchina</taxon>
        <taxon>Panagrolaimomorpha</taxon>
        <taxon>Strongyloidoidea</taxon>
        <taxon>Steinernematidae</taxon>
        <taxon>Steinernema</taxon>
    </lineage>
</organism>
<dbReference type="GO" id="GO:0016020">
    <property type="term" value="C:membrane"/>
    <property type="evidence" value="ECO:0007669"/>
    <property type="project" value="UniProtKB-SubCell"/>
</dbReference>
<reference evidence="5" key="1">
    <citation type="submission" date="2023-06" db="EMBL/GenBank/DDBJ databases">
        <title>Genomic analysis of the entomopathogenic nematode Steinernema hermaphroditum.</title>
        <authorList>
            <person name="Schwarz E.M."/>
            <person name="Heppert J.K."/>
            <person name="Baniya A."/>
            <person name="Schwartz H.T."/>
            <person name="Tan C.-H."/>
            <person name="Antoshechkin I."/>
            <person name="Sternberg P.W."/>
            <person name="Goodrich-Blair H."/>
            <person name="Dillman A.R."/>
        </authorList>
    </citation>
    <scope>NUCLEOTIDE SEQUENCE</scope>
    <source>
        <strain evidence="5">PS9179</strain>
        <tissue evidence="5">Whole animal</tissue>
    </source>
</reference>
<evidence type="ECO:0000256" key="3">
    <source>
        <dbReference type="ARBA" id="ARBA00022989"/>
    </source>
</evidence>
<keyword evidence="2" id="KW-0812">Transmembrane</keyword>
<dbReference type="InterPro" id="IPR009644">
    <property type="entry name" value="FKTN/MNN4/W02B3.4-1"/>
</dbReference>
<keyword evidence="4" id="KW-0472">Membrane</keyword>
<dbReference type="PANTHER" id="PTHR15407">
    <property type="entry name" value="FUKUTIN-RELATED"/>
    <property type="match status" value="1"/>
</dbReference>
<keyword evidence="3" id="KW-1133">Transmembrane helix</keyword>
<dbReference type="AlphaFoldDB" id="A0AA39IP26"/>
<name>A0AA39IP26_9BILA</name>
<sequence>MSSPTNEHRAMESACIYLALFFATFSFATSSSQFPSHLINVFALKDLDLVALDPKILSCVAESKCIEVRVSPSLQVGTFLNSSSEVETRFKAHFGNDRTWSIEVLSPDTAVIKKLFGKIYAKQLVVSVIQRSPAQNYWKVAGEERLDVLERAFDKFDPIDQKLVRVPKDIDRFLLWWRNGRFVSCDRELAKKFPSNDSIITAEHIANLKMFTTELLGTGQVPSLAAGTLLGWFRNCGVIPYTTDIDIWIKVDEFQEDFMNSLKDRSDFRLLRRIGDNEYAREMTVKIPGSVKDTYADVFYRYKHNSTFEWIGITYGKDSGWQRLRNLIPTIDELCTGDLLGELFFVACNYIEVLETSYGKTDWKEPQENYFYTGHDRLVFADGNWNKTLDDVIIHY</sequence>
<proteinExistence type="predicted"/>
<evidence type="ECO:0000256" key="2">
    <source>
        <dbReference type="ARBA" id="ARBA00022692"/>
    </source>
</evidence>
<dbReference type="Proteomes" id="UP001175271">
    <property type="component" value="Unassembled WGS sequence"/>
</dbReference>
<protein>
    <recommendedName>
        <fullName evidence="7">Fukutin</fullName>
    </recommendedName>
</protein>
<accession>A0AA39IP26</accession>
<evidence type="ECO:0000313" key="5">
    <source>
        <dbReference type="EMBL" id="KAK0426538.1"/>
    </source>
</evidence>